<dbReference type="AlphaFoldDB" id="A0AAW2IFF8"/>
<protein>
    <submittedName>
        <fullName evidence="2">Uncharacterized protein</fullName>
    </submittedName>
</protein>
<evidence type="ECO:0000256" key="1">
    <source>
        <dbReference type="SAM" id="Phobius"/>
    </source>
</evidence>
<dbReference type="EMBL" id="JARGDH010000001">
    <property type="protein sequence ID" value="KAL0280641.1"/>
    <property type="molecule type" value="Genomic_DNA"/>
</dbReference>
<sequence>MVDVESKLFRCYFYSSILLIFFVVTFSVPWGHWAYTLDRCTGQDCGCILYGRAYHDVFSGGQTEYCQFVTFAQIPLLLITIVLICYHGVRAYITPRRRAKKAAWRGNPLLSGSRRKSDIDKNLRIVEPPSVAGIISLIATSIIALAVLLTALGFLIDGYIQSCNEYRRMLVRYLAASGRVAYVLNNRLICSSIFDFMDHLQPDRRRDRNQIFDYTRDRINTGLSLLLSIVSLSLNVILWIYILILNFRLLFRKIRKPTD</sequence>
<keyword evidence="1" id="KW-1133">Transmembrane helix</keyword>
<accession>A0AAW2IFF8</accession>
<feature type="transmembrane region" description="Helical" evidence="1">
    <location>
        <begin position="131"/>
        <end position="156"/>
    </location>
</feature>
<gene>
    <name evidence="2" type="ORF">PYX00_001869</name>
</gene>
<feature type="transmembrane region" description="Helical" evidence="1">
    <location>
        <begin position="68"/>
        <end position="89"/>
    </location>
</feature>
<comment type="caution">
    <text evidence="2">The sequence shown here is derived from an EMBL/GenBank/DDBJ whole genome shotgun (WGS) entry which is preliminary data.</text>
</comment>
<evidence type="ECO:0000313" key="2">
    <source>
        <dbReference type="EMBL" id="KAL0280641.1"/>
    </source>
</evidence>
<feature type="transmembrane region" description="Helical" evidence="1">
    <location>
        <begin position="12"/>
        <end position="30"/>
    </location>
</feature>
<keyword evidence="1" id="KW-0472">Membrane</keyword>
<name>A0AAW2IFF8_9NEOP</name>
<organism evidence="2">
    <name type="scientific">Menopon gallinae</name>
    <name type="common">poultry shaft louse</name>
    <dbReference type="NCBI Taxonomy" id="328185"/>
    <lineage>
        <taxon>Eukaryota</taxon>
        <taxon>Metazoa</taxon>
        <taxon>Ecdysozoa</taxon>
        <taxon>Arthropoda</taxon>
        <taxon>Hexapoda</taxon>
        <taxon>Insecta</taxon>
        <taxon>Pterygota</taxon>
        <taxon>Neoptera</taxon>
        <taxon>Paraneoptera</taxon>
        <taxon>Psocodea</taxon>
        <taxon>Troctomorpha</taxon>
        <taxon>Phthiraptera</taxon>
        <taxon>Amblycera</taxon>
        <taxon>Menoponidae</taxon>
        <taxon>Menopon</taxon>
    </lineage>
</organism>
<keyword evidence="1" id="KW-0812">Transmembrane</keyword>
<reference evidence="2" key="1">
    <citation type="journal article" date="2024" name="Gigascience">
        <title>Chromosome-level genome of the poultry shaft louse Menopon gallinae provides insight into the host-switching and adaptive evolution of parasitic lice.</title>
        <authorList>
            <person name="Xu Y."/>
            <person name="Ma L."/>
            <person name="Liu S."/>
            <person name="Liang Y."/>
            <person name="Liu Q."/>
            <person name="He Z."/>
            <person name="Tian L."/>
            <person name="Duan Y."/>
            <person name="Cai W."/>
            <person name="Li H."/>
            <person name="Song F."/>
        </authorList>
    </citation>
    <scope>NUCLEOTIDE SEQUENCE</scope>
    <source>
        <strain evidence="2">Cailab_2023a</strain>
    </source>
</reference>
<proteinExistence type="predicted"/>
<feature type="transmembrane region" description="Helical" evidence="1">
    <location>
        <begin position="225"/>
        <end position="247"/>
    </location>
</feature>